<dbReference type="GO" id="GO:0003735">
    <property type="term" value="F:structural constituent of ribosome"/>
    <property type="evidence" value="ECO:0007669"/>
    <property type="project" value="InterPro"/>
</dbReference>
<evidence type="ECO:0000313" key="4">
    <source>
        <dbReference type="Proteomes" id="UP001488838"/>
    </source>
</evidence>
<dbReference type="EMBL" id="JBBHLL010000952">
    <property type="protein sequence ID" value="KAK7796948.1"/>
    <property type="molecule type" value="Genomic_DNA"/>
</dbReference>
<dbReference type="Proteomes" id="UP001488838">
    <property type="component" value="Unassembled WGS sequence"/>
</dbReference>
<feature type="region of interest" description="Disordered" evidence="1">
    <location>
        <begin position="76"/>
        <end position="100"/>
    </location>
</feature>
<reference evidence="3 4" key="1">
    <citation type="journal article" date="2023" name="bioRxiv">
        <title>Conserved and derived expression patterns and positive selection on dental genes reveal complex evolutionary context of ever-growing rodent molars.</title>
        <authorList>
            <person name="Calamari Z.T."/>
            <person name="Song A."/>
            <person name="Cohen E."/>
            <person name="Akter M."/>
            <person name="Roy R.D."/>
            <person name="Hallikas O."/>
            <person name="Christensen M.M."/>
            <person name="Li P."/>
            <person name="Marangoni P."/>
            <person name="Jernvall J."/>
            <person name="Klein O.D."/>
        </authorList>
    </citation>
    <scope>NUCLEOTIDE SEQUENCE [LARGE SCALE GENOMIC DNA]</scope>
    <source>
        <strain evidence="3">V071</strain>
    </source>
</reference>
<evidence type="ECO:0000313" key="3">
    <source>
        <dbReference type="EMBL" id="KAK7796948.1"/>
    </source>
</evidence>
<evidence type="ECO:0000256" key="1">
    <source>
        <dbReference type="SAM" id="MobiDB-lite"/>
    </source>
</evidence>
<dbReference type="InterPro" id="IPR005324">
    <property type="entry name" value="Ribosomal_uS5_C"/>
</dbReference>
<feature type="compositionally biased region" description="Basic residues" evidence="1">
    <location>
        <begin position="90"/>
        <end position="99"/>
    </location>
</feature>
<sequence>MLAPVMPVQRQMQANQQSRFKVFVNIEHYNGHNLLMMAGIDDFQMSTSGFITTLYNFTKATFDVTSKTYIPATQHRQTGAPTGHAYGPRSCRKPAKSKKGQQLWARIKPGPGTGGLMFNIQKWPLAVTNQNFSSNAEGQHCSFGSQFNSEKAQNHSEPSSRGGSCLGSQMIGCRL</sequence>
<dbReference type="AlphaFoldDB" id="A0AAW0H3G3"/>
<name>A0AAW0H3G3_MYOGA</name>
<protein>
    <recommendedName>
        <fullName evidence="2">Small ribosomal subunit protein uS5 C-terminal domain-containing protein</fullName>
    </recommendedName>
</protein>
<evidence type="ECO:0000259" key="2">
    <source>
        <dbReference type="Pfam" id="PF03719"/>
    </source>
</evidence>
<dbReference type="GO" id="GO:0005840">
    <property type="term" value="C:ribosome"/>
    <property type="evidence" value="ECO:0007669"/>
    <property type="project" value="InterPro"/>
</dbReference>
<dbReference type="Gene3D" id="3.30.230.10">
    <property type="match status" value="1"/>
</dbReference>
<keyword evidence="4" id="KW-1185">Reference proteome</keyword>
<dbReference type="Pfam" id="PF03719">
    <property type="entry name" value="Ribosomal_S5_C"/>
    <property type="match status" value="1"/>
</dbReference>
<organism evidence="3 4">
    <name type="scientific">Myodes glareolus</name>
    <name type="common">Bank vole</name>
    <name type="synonym">Clethrionomys glareolus</name>
    <dbReference type="NCBI Taxonomy" id="447135"/>
    <lineage>
        <taxon>Eukaryota</taxon>
        <taxon>Metazoa</taxon>
        <taxon>Chordata</taxon>
        <taxon>Craniata</taxon>
        <taxon>Vertebrata</taxon>
        <taxon>Euteleostomi</taxon>
        <taxon>Mammalia</taxon>
        <taxon>Eutheria</taxon>
        <taxon>Euarchontoglires</taxon>
        <taxon>Glires</taxon>
        <taxon>Rodentia</taxon>
        <taxon>Myomorpha</taxon>
        <taxon>Muroidea</taxon>
        <taxon>Cricetidae</taxon>
        <taxon>Arvicolinae</taxon>
        <taxon>Myodes</taxon>
    </lineage>
</organism>
<dbReference type="InterPro" id="IPR014721">
    <property type="entry name" value="Ribsml_uS5_D2-typ_fold_subgr"/>
</dbReference>
<feature type="domain" description="Small ribosomal subunit protein uS5 C-terminal" evidence="2">
    <location>
        <begin position="33"/>
        <end position="72"/>
    </location>
</feature>
<accession>A0AAW0H3G3</accession>
<proteinExistence type="predicted"/>
<gene>
    <name evidence="3" type="ORF">U0070_023306</name>
</gene>
<dbReference type="GO" id="GO:0006412">
    <property type="term" value="P:translation"/>
    <property type="evidence" value="ECO:0007669"/>
    <property type="project" value="InterPro"/>
</dbReference>
<comment type="caution">
    <text evidence="3">The sequence shown here is derived from an EMBL/GenBank/DDBJ whole genome shotgun (WGS) entry which is preliminary data.</text>
</comment>